<evidence type="ECO:0000313" key="2">
    <source>
        <dbReference type="Proteomes" id="UP000318237"/>
    </source>
</evidence>
<dbReference type="EMBL" id="CP041054">
    <property type="protein sequence ID" value="QDE47492.1"/>
    <property type="molecule type" value="Genomic_DNA"/>
</dbReference>
<dbReference type="AlphaFoldDB" id="A0A4Y5ZP17"/>
<proteinExistence type="predicted"/>
<evidence type="ECO:0000313" key="1">
    <source>
        <dbReference type="EMBL" id="QDE47492.1"/>
    </source>
</evidence>
<sequence>MENSLHSAIINNRRALRLFLWYLSDQDLAILTNELASTKNIYNADDIFGGNIEIAEGAINQAVRLIKDNEVKRNFTIDFNEFKSLQIPASEFSRIKKSPDACYFTWLFIKSQIHDSFKVLELDVL</sequence>
<accession>A0A4Y5ZP17</accession>
<name>A0A4Y5ZP17_9ENTR</name>
<protein>
    <submittedName>
        <fullName evidence="1">Uncharacterized protein</fullName>
    </submittedName>
</protein>
<gene>
    <name evidence="1" type="ORF">EIN43_14290</name>
</gene>
<reference evidence="1 2" key="1">
    <citation type="submission" date="2019-06" db="EMBL/GenBank/DDBJ databases">
        <title>Whole genome sequencing of XDR Enterobacter.</title>
        <authorList>
            <person name="Gnana Soundari P."/>
            <person name="Vijayakumar R."/>
            <person name="Krishnan P."/>
        </authorList>
    </citation>
    <scope>NUCLEOTIDE SEQUENCE [LARGE SCALE GENOMIC DNA]</scope>
    <source>
        <strain evidence="1 2">C126</strain>
    </source>
</reference>
<organism evidence="1 2">
    <name type="scientific">Enterobacter hormaechei</name>
    <dbReference type="NCBI Taxonomy" id="158836"/>
    <lineage>
        <taxon>Bacteria</taxon>
        <taxon>Pseudomonadati</taxon>
        <taxon>Pseudomonadota</taxon>
        <taxon>Gammaproteobacteria</taxon>
        <taxon>Enterobacterales</taxon>
        <taxon>Enterobacteriaceae</taxon>
        <taxon>Enterobacter</taxon>
        <taxon>Enterobacter cloacae complex</taxon>
    </lineage>
</organism>
<dbReference type="Proteomes" id="UP000318237">
    <property type="component" value="Chromosome"/>
</dbReference>